<sequence>MTFTAWLSLFAVCCLGAMSPGPSLAVVLKQTVGNSRQHGLAASWFHAAGVGLWAFATISGLAILVAQSEIAFKVITWLGAGYLAWIGLKAIRAGRASSFSVNPGDKTSVLKAGIEGATISVLNPKLAIFFIALFSQFVSPDATIADQMIMTATATLVDGLWYSVVTLVLSHGPILKTLQNRSQLVNRLTGGILIALAARVVTL</sequence>
<dbReference type="PANTHER" id="PTHR30086">
    <property type="entry name" value="ARGININE EXPORTER PROTEIN ARGO"/>
    <property type="match status" value="1"/>
</dbReference>
<feature type="transmembrane region" description="Helical" evidence="6">
    <location>
        <begin position="70"/>
        <end position="88"/>
    </location>
</feature>
<dbReference type="OrthoDB" id="581870at2"/>
<dbReference type="EMBL" id="FOGB01000007">
    <property type="protein sequence ID" value="SEQ73458.1"/>
    <property type="molecule type" value="Genomic_DNA"/>
</dbReference>
<dbReference type="GO" id="GO:0005886">
    <property type="term" value="C:plasma membrane"/>
    <property type="evidence" value="ECO:0007669"/>
    <property type="project" value="UniProtKB-SubCell"/>
</dbReference>
<evidence type="ECO:0000313" key="9">
    <source>
        <dbReference type="Proteomes" id="UP000198749"/>
    </source>
</evidence>
<gene>
    <name evidence="8" type="ORF">SAMN03080615_02535</name>
</gene>
<dbReference type="PIRSF" id="PIRSF006324">
    <property type="entry name" value="LeuE"/>
    <property type="match status" value="1"/>
</dbReference>
<dbReference type="AlphaFoldDB" id="A0A1H9IFZ6"/>
<dbReference type="Proteomes" id="UP000198749">
    <property type="component" value="Unassembled WGS sequence"/>
</dbReference>
<keyword evidence="9" id="KW-1185">Reference proteome</keyword>
<keyword evidence="2" id="KW-1003">Cell membrane</keyword>
<evidence type="ECO:0000256" key="5">
    <source>
        <dbReference type="ARBA" id="ARBA00023136"/>
    </source>
</evidence>
<feature type="transmembrane region" description="Helical" evidence="6">
    <location>
        <begin position="41"/>
        <end position="63"/>
    </location>
</feature>
<keyword evidence="5 6" id="KW-0472">Membrane</keyword>
<evidence type="ECO:0000256" key="6">
    <source>
        <dbReference type="SAM" id="Phobius"/>
    </source>
</evidence>
<dbReference type="STRING" id="355243.SAMN03080615_02535"/>
<comment type="subcellular location">
    <subcellularLocation>
        <location evidence="1">Cell membrane</location>
        <topology evidence="1">Multi-pass membrane protein</topology>
    </subcellularLocation>
</comment>
<evidence type="ECO:0000256" key="7">
    <source>
        <dbReference type="SAM" id="SignalP"/>
    </source>
</evidence>
<evidence type="ECO:0000256" key="4">
    <source>
        <dbReference type="ARBA" id="ARBA00022989"/>
    </source>
</evidence>
<dbReference type="GO" id="GO:0015171">
    <property type="term" value="F:amino acid transmembrane transporter activity"/>
    <property type="evidence" value="ECO:0007669"/>
    <property type="project" value="TreeGrafter"/>
</dbReference>
<dbReference type="PANTHER" id="PTHR30086:SF16">
    <property type="entry name" value="AMINO ACID EFFLUX PERMEASE RHTB FAMILY"/>
    <property type="match status" value="1"/>
</dbReference>
<keyword evidence="3 6" id="KW-0812">Transmembrane</keyword>
<accession>A0A1H9IFZ6</accession>
<evidence type="ECO:0000313" key="8">
    <source>
        <dbReference type="EMBL" id="SEQ73458.1"/>
    </source>
</evidence>
<protein>
    <submittedName>
        <fullName evidence="8">Threonine/homoserine/homoserine lactone efflux protein</fullName>
    </submittedName>
</protein>
<organism evidence="8 9">
    <name type="scientific">Amphritea atlantica</name>
    <dbReference type="NCBI Taxonomy" id="355243"/>
    <lineage>
        <taxon>Bacteria</taxon>
        <taxon>Pseudomonadati</taxon>
        <taxon>Pseudomonadota</taxon>
        <taxon>Gammaproteobacteria</taxon>
        <taxon>Oceanospirillales</taxon>
        <taxon>Oceanospirillaceae</taxon>
        <taxon>Amphritea</taxon>
    </lineage>
</organism>
<evidence type="ECO:0000256" key="2">
    <source>
        <dbReference type="ARBA" id="ARBA00022475"/>
    </source>
</evidence>
<keyword evidence="4 6" id="KW-1133">Transmembrane helix</keyword>
<feature type="chain" id="PRO_5011783761" evidence="7">
    <location>
        <begin position="26"/>
        <end position="203"/>
    </location>
</feature>
<evidence type="ECO:0000256" key="3">
    <source>
        <dbReference type="ARBA" id="ARBA00022692"/>
    </source>
</evidence>
<keyword evidence="7" id="KW-0732">Signal</keyword>
<dbReference type="InterPro" id="IPR001123">
    <property type="entry name" value="LeuE-type"/>
</dbReference>
<proteinExistence type="predicted"/>
<dbReference type="Pfam" id="PF01810">
    <property type="entry name" value="LysE"/>
    <property type="match status" value="1"/>
</dbReference>
<name>A0A1H9IFZ6_9GAMM</name>
<evidence type="ECO:0000256" key="1">
    <source>
        <dbReference type="ARBA" id="ARBA00004651"/>
    </source>
</evidence>
<feature type="signal peptide" evidence="7">
    <location>
        <begin position="1"/>
        <end position="25"/>
    </location>
</feature>
<dbReference type="RefSeq" id="WP_091358737.1">
    <property type="nucleotide sequence ID" value="NZ_AP025284.1"/>
</dbReference>
<reference evidence="9" key="1">
    <citation type="submission" date="2016-10" db="EMBL/GenBank/DDBJ databases">
        <authorList>
            <person name="Varghese N."/>
            <person name="Submissions S."/>
        </authorList>
    </citation>
    <scope>NUCLEOTIDE SEQUENCE [LARGE SCALE GENOMIC DNA]</scope>
    <source>
        <strain evidence="9">DSM 18887</strain>
    </source>
</reference>